<feature type="active site" description="Glycyl thioester intermediate" evidence="5">
    <location>
        <position position="1088"/>
    </location>
</feature>
<accession>A0A2Z6RZN7</accession>
<evidence type="ECO:0000313" key="8">
    <source>
        <dbReference type="EMBL" id="GES92341.1"/>
    </source>
</evidence>
<evidence type="ECO:0000256" key="2">
    <source>
        <dbReference type="ARBA" id="ARBA00012485"/>
    </source>
</evidence>
<protein>
    <recommendedName>
        <fullName evidence="2">HECT-type E3 ubiquitin transferase</fullName>
        <ecNumber evidence="2">2.3.2.26</ecNumber>
    </recommendedName>
</protein>
<keyword evidence="3" id="KW-0808">Transferase</keyword>
<dbReference type="EMBL" id="BEXD01002224">
    <property type="protein sequence ID" value="GBB97536.1"/>
    <property type="molecule type" value="Genomic_DNA"/>
</dbReference>
<dbReference type="AlphaFoldDB" id="A0A2Z6RZN7"/>
<dbReference type="PROSITE" id="PS50237">
    <property type="entry name" value="HECT"/>
    <property type="match status" value="1"/>
</dbReference>
<dbReference type="InterPro" id="IPR000569">
    <property type="entry name" value="HECT_dom"/>
</dbReference>
<sequence>MFPFNEQNAKKQAFVDNARAEREQREQQRIKQKQEQKLSQAAIVIQKTFRKHLKKKQNFEKLRNLWDIDSGFLIDNDNSNENLSNSFEILLLAKLLFAFFNPKHDSARFSHLCRLILSTTTQNSSNKGDQPSKVVVPFHFLLFNENHGKFTFNLMKKILWQCVERIIGYTNNNNINALYLTGTEIRLLIYFLDPKFYMIKGNLPNSNSISTLLSQNLAAFHNFLLQKGFYMSIGSGMFLRVDSILNLKSRSMKVKQLSKDDEKKLNSTNLWISACLRCCLFLLDSNSGESNLQTFTEKRYSEKNKLIMFIIHILTIPCLLSSLDDNCLDMLKKCNIPLKIIEIMHNDDSLLQILNGLTGNNAIFLMGNIVELMLRSDLISLSINETQSSSKFYNFIEIIISLLQYCQNFVSSKQQNMHYQYHPIFKWYSGKNDSKISNSYFNLVITQLECLWERSFILKAFNHVLSFIAKDQSGLLKSRRKSSFNDKKVSLVSSKVTIYAIETQIVCSLYLLILKLLDGQNQNITMNITYFPNLIPCLWKFLTCLGPKGNMEIFLSDSVIKDPEKEPLMSILELFCKCCNIWLMTIDDEELYDKQIPFSIENDIIPMSVFFNKFCFALLSHSSPEGCPPTIFESARKVLFQLHLKDSRRSFSKEENVWLLIKDPKKSLPKSLKDLFKNKKSSSSSNTKDQLGMSFLERIRENDPISIKILNLLPHTIPFGTRLDIFRDYLDKSIPNYSEATGITIKVRRAHVLDDGYKQLGGLIDAKIKGRIRVKFINETGALEDGVDQGGPFKEFITQLIAEAFDPSYGLFAVTKNSLLYPNHQATSTKIALYSFLGKMIARAIQEGILVDVQFARFFLSKMTGRAVFLEDLIGLDDELLKNIMIVKKYEGNVEDLGLYFTIDEEVNGKVISKDIMGGSRVTDDNKIQYSYCLADYKLNQQAKEQTRAFINGFQSMIPENWLRMFSPPELQRVLSGEDIDWEVSDLRKYTVYHGGYFDQHISIRHFWSVLEEMNLKDKSALLKFVTSCSKPPLGGFKYLQPPFTIHMISDESDSNQSRSRLAVRSLLSSIGHSKSALKGRLPTSSTCFNLLKLPSYSQKPVMKEKLKYAINSNAGFELA</sequence>
<dbReference type="Proteomes" id="UP000615446">
    <property type="component" value="Unassembled WGS sequence"/>
</dbReference>
<dbReference type="InterPro" id="IPR035983">
    <property type="entry name" value="Hect_E3_ubiquitin_ligase"/>
</dbReference>
<reference evidence="7 9" key="1">
    <citation type="submission" date="2017-11" db="EMBL/GenBank/DDBJ databases">
        <title>The genome of Rhizophagus clarus HR1 reveals common genetic basis of auxotrophy among arbuscular mycorrhizal fungi.</title>
        <authorList>
            <person name="Kobayashi Y."/>
        </authorList>
    </citation>
    <scope>NUCLEOTIDE SEQUENCE [LARGE SCALE GENOMIC DNA]</scope>
    <source>
        <strain evidence="7 9">HR1</strain>
    </source>
</reference>
<evidence type="ECO:0000256" key="5">
    <source>
        <dbReference type="PROSITE-ProRule" id="PRU00104"/>
    </source>
</evidence>
<dbReference type="OrthoDB" id="423283at2759"/>
<comment type="caution">
    <text evidence="7">The sequence shown here is derived from an EMBL/GenBank/DDBJ whole genome shotgun (WGS) entry which is preliminary data.</text>
</comment>
<dbReference type="InterPro" id="IPR044611">
    <property type="entry name" value="E3A/B/C-like"/>
</dbReference>
<dbReference type="EMBL" id="BLAL01000215">
    <property type="protein sequence ID" value="GES92341.1"/>
    <property type="molecule type" value="Genomic_DNA"/>
</dbReference>
<dbReference type="CDD" id="cd23767">
    <property type="entry name" value="IQCD"/>
    <property type="match status" value="1"/>
</dbReference>
<evidence type="ECO:0000256" key="1">
    <source>
        <dbReference type="ARBA" id="ARBA00000885"/>
    </source>
</evidence>
<dbReference type="EC" id="2.3.2.26" evidence="2"/>
<dbReference type="STRING" id="94130.A0A2Z6RZN7"/>
<keyword evidence="4 5" id="KW-0833">Ubl conjugation pathway</keyword>
<dbReference type="GO" id="GO:0016874">
    <property type="term" value="F:ligase activity"/>
    <property type="evidence" value="ECO:0007669"/>
    <property type="project" value="UniProtKB-KW"/>
</dbReference>
<comment type="catalytic activity">
    <reaction evidence="1">
        <text>S-ubiquitinyl-[E2 ubiquitin-conjugating enzyme]-L-cysteine + [acceptor protein]-L-lysine = [E2 ubiquitin-conjugating enzyme]-L-cysteine + N(6)-ubiquitinyl-[acceptor protein]-L-lysine.</text>
        <dbReference type="EC" id="2.3.2.26"/>
    </reaction>
</comment>
<dbReference type="GO" id="GO:0000209">
    <property type="term" value="P:protein polyubiquitination"/>
    <property type="evidence" value="ECO:0007669"/>
    <property type="project" value="InterPro"/>
</dbReference>
<dbReference type="PANTHER" id="PTHR45700:SF3">
    <property type="entry name" value="UBIQUITIN-PROTEIN LIGASE E3B"/>
    <property type="match status" value="1"/>
</dbReference>
<evidence type="ECO:0000256" key="3">
    <source>
        <dbReference type="ARBA" id="ARBA00022679"/>
    </source>
</evidence>
<dbReference type="Proteomes" id="UP000247702">
    <property type="component" value="Unassembled WGS sequence"/>
</dbReference>
<dbReference type="CDD" id="cd00078">
    <property type="entry name" value="HECTc"/>
    <property type="match status" value="1"/>
</dbReference>
<dbReference type="GO" id="GO:0006511">
    <property type="term" value="P:ubiquitin-dependent protein catabolic process"/>
    <property type="evidence" value="ECO:0007669"/>
    <property type="project" value="TreeGrafter"/>
</dbReference>
<dbReference type="Pfam" id="PF00632">
    <property type="entry name" value="HECT"/>
    <property type="match status" value="1"/>
</dbReference>
<dbReference type="Gene3D" id="3.30.2410.10">
    <property type="entry name" value="Hect, E3 ligase catalytic domain"/>
    <property type="match status" value="1"/>
</dbReference>
<proteinExistence type="predicted"/>
<dbReference type="Gene3D" id="3.90.1750.10">
    <property type="entry name" value="Hect, E3 ligase catalytic domains"/>
    <property type="match status" value="1"/>
</dbReference>
<dbReference type="Gene3D" id="3.30.2160.10">
    <property type="entry name" value="Hect, E3 ligase catalytic domain"/>
    <property type="match status" value="1"/>
</dbReference>
<evidence type="ECO:0000313" key="9">
    <source>
        <dbReference type="Proteomes" id="UP000247702"/>
    </source>
</evidence>
<dbReference type="PANTHER" id="PTHR45700">
    <property type="entry name" value="UBIQUITIN-PROTEIN LIGASE E3C"/>
    <property type="match status" value="1"/>
</dbReference>
<dbReference type="GO" id="GO:0061630">
    <property type="term" value="F:ubiquitin protein ligase activity"/>
    <property type="evidence" value="ECO:0007669"/>
    <property type="project" value="UniProtKB-EC"/>
</dbReference>
<organism evidence="7 9">
    <name type="scientific">Rhizophagus clarus</name>
    <dbReference type="NCBI Taxonomy" id="94130"/>
    <lineage>
        <taxon>Eukaryota</taxon>
        <taxon>Fungi</taxon>
        <taxon>Fungi incertae sedis</taxon>
        <taxon>Mucoromycota</taxon>
        <taxon>Glomeromycotina</taxon>
        <taxon>Glomeromycetes</taxon>
        <taxon>Glomerales</taxon>
        <taxon>Glomeraceae</taxon>
        <taxon>Rhizophagus</taxon>
    </lineage>
</organism>
<name>A0A2Z6RZN7_9GLOM</name>
<evidence type="ECO:0000256" key="4">
    <source>
        <dbReference type="ARBA" id="ARBA00022786"/>
    </source>
</evidence>
<reference evidence="8" key="2">
    <citation type="submission" date="2019-10" db="EMBL/GenBank/DDBJ databases">
        <title>Conservation and host-specific expression of non-tandemly repeated heterogenous ribosome RNA gene in arbuscular mycorrhizal fungi.</title>
        <authorList>
            <person name="Maeda T."/>
            <person name="Kobayashi Y."/>
            <person name="Nakagawa T."/>
            <person name="Ezawa T."/>
            <person name="Yamaguchi K."/>
            <person name="Bino T."/>
            <person name="Nishimoto Y."/>
            <person name="Shigenobu S."/>
            <person name="Kawaguchi M."/>
        </authorList>
    </citation>
    <scope>NUCLEOTIDE SEQUENCE</scope>
    <source>
        <strain evidence="8">HR1</strain>
    </source>
</reference>
<keyword evidence="8" id="KW-0436">Ligase</keyword>
<gene>
    <name evidence="8" type="ORF">RCL2_001912500</name>
    <name evidence="7" type="ORF">RclHR1_00300015</name>
</gene>
<evidence type="ECO:0000259" key="6">
    <source>
        <dbReference type="PROSITE" id="PS50237"/>
    </source>
</evidence>
<dbReference type="SUPFAM" id="SSF56204">
    <property type="entry name" value="Hect, E3 ligase catalytic domain"/>
    <property type="match status" value="1"/>
</dbReference>
<feature type="domain" description="HECT" evidence="6">
    <location>
        <begin position="764"/>
        <end position="1120"/>
    </location>
</feature>
<dbReference type="PROSITE" id="PS50096">
    <property type="entry name" value="IQ"/>
    <property type="match status" value="1"/>
</dbReference>
<dbReference type="SMART" id="SM00119">
    <property type="entry name" value="HECTc"/>
    <property type="match status" value="1"/>
</dbReference>
<evidence type="ECO:0000313" key="7">
    <source>
        <dbReference type="EMBL" id="GBB97536.1"/>
    </source>
</evidence>
<keyword evidence="9" id="KW-1185">Reference proteome</keyword>